<dbReference type="eggNOG" id="COG1167">
    <property type="taxonomic scope" value="Bacteria"/>
</dbReference>
<feature type="domain" description="HTH gntR-type" evidence="8">
    <location>
        <begin position="1"/>
        <end position="69"/>
    </location>
</feature>
<dbReference type="SUPFAM" id="SSF46785">
    <property type="entry name" value="Winged helix' DNA-binding domain"/>
    <property type="match status" value="1"/>
</dbReference>
<evidence type="ECO:0000313" key="9">
    <source>
        <dbReference type="EMBL" id="ALN78876.1"/>
    </source>
</evidence>
<dbReference type="InterPro" id="IPR015422">
    <property type="entry name" value="PyrdxlP-dep_Trfase_small"/>
</dbReference>
<dbReference type="InterPro" id="IPR015424">
    <property type="entry name" value="PyrdxlP-dep_Trfase"/>
</dbReference>
<dbReference type="SMART" id="SM00345">
    <property type="entry name" value="HTH_GNTR"/>
    <property type="match status" value="1"/>
</dbReference>
<dbReference type="STRING" id="84531.LA76x_0715"/>
<dbReference type="InterPro" id="IPR051446">
    <property type="entry name" value="HTH_trans_reg/aminotransferase"/>
</dbReference>
<dbReference type="Gene3D" id="3.90.1150.10">
    <property type="entry name" value="Aspartate Aminotransferase, domain 1"/>
    <property type="match status" value="1"/>
</dbReference>
<keyword evidence="7" id="KW-0804">Transcription</keyword>
<dbReference type="PROSITE" id="PS50949">
    <property type="entry name" value="HTH_GNTR"/>
    <property type="match status" value="1"/>
</dbReference>
<dbReference type="Gene3D" id="1.10.10.10">
    <property type="entry name" value="Winged helix-like DNA-binding domain superfamily/Winged helix DNA-binding domain"/>
    <property type="match status" value="1"/>
</dbReference>
<dbReference type="GO" id="GO:0008483">
    <property type="term" value="F:transaminase activity"/>
    <property type="evidence" value="ECO:0007669"/>
    <property type="project" value="UniProtKB-KW"/>
</dbReference>
<evidence type="ECO:0000256" key="5">
    <source>
        <dbReference type="ARBA" id="ARBA00023015"/>
    </source>
</evidence>
<dbReference type="GO" id="GO:0030170">
    <property type="term" value="F:pyridoxal phosphate binding"/>
    <property type="evidence" value="ECO:0007669"/>
    <property type="project" value="InterPro"/>
</dbReference>
<dbReference type="InterPro" id="IPR036390">
    <property type="entry name" value="WH_DNA-bd_sf"/>
</dbReference>
<dbReference type="AlphaFoldDB" id="A0A0S2F5R0"/>
<dbReference type="KEGG" id="lab:LA76x_0715"/>
<keyword evidence="6" id="KW-0238">DNA-binding</keyword>
<dbReference type="Pfam" id="PF00155">
    <property type="entry name" value="Aminotran_1_2"/>
    <property type="match status" value="1"/>
</dbReference>
<proteinExistence type="inferred from homology"/>
<dbReference type="FunFam" id="3.40.640.10:FF:000023">
    <property type="entry name" value="Transcriptional regulator, GntR family"/>
    <property type="match status" value="1"/>
</dbReference>
<dbReference type="InterPro" id="IPR000524">
    <property type="entry name" value="Tscrpt_reg_HTH_GntR"/>
</dbReference>
<name>A0A0S2F5R0_LYSAN</name>
<dbReference type="SUPFAM" id="SSF53383">
    <property type="entry name" value="PLP-dependent transferases"/>
    <property type="match status" value="1"/>
</dbReference>
<keyword evidence="5" id="KW-0805">Transcription regulation</keyword>
<evidence type="ECO:0000256" key="4">
    <source>
        <dbReference type="ARBA" id="ARBA00022898"/>
    </source>
</evidence>
<dbReference type="CDD" id="cd00609">
    <property type="entry name" value="AAT_like"/>
    <property type="match status" value="1"/>
</dbReference>
<dbReference type="GO" id="GO:0003700">
    <property type="term" value="F:DNA-binding transcription factor activity"/>
    <property type="evidence" value="ECO:0007669"/>
    <property type="project" value="InterPro"/>
</dbReference>
<dbReference type="PANTHER" id="PTHR46577">
    <property type="entry name" value="HTH-TYPE TRANSCRIPTIONAL REGULATORY PROTEIN GABR"/>
    <property type="match status" value="1"/>
</dbReference>
<evidence type="ECO:0000256" key="1">
    <source>
        <dbReference type="ARBA" id="ARBA00005384"/>
    </source>
</evidence>
<dbReference type="InterPro" id="IPR036388">
    <property type="entry name" value="WH-like_DNA-bd_sf"/>
</dbReference>
<dbReference type="PANTHER" id="PTHR46577:SF2">
    <property type="entry name" value="TRANSCRIPTIONAL REGULATORY PROTEIN"/>
    <property type="match status" value="1"/>
</dbReference>
<dbReference type="EMBL" id="CP011129">
    <property type="protein sequence ID" value="ALN78876.1"/>
    <property type="molecule type" value="Genomic_DNA"/>
</dbReference>
<dbReference type="CDD" id="cd07377">
    <property type="entry name" value="WHTH_GntR"/>
    <property type="match status" value="1"/>
</dbReference>
<gene>
    <name evidence="9" type="ORF">LA76x_0715</name>
</gene>
<evidence type="ECO:0000256" key="7">
    <source>
        <dbReference type="ARBA" id="ARBA00023163"/>
    </source>
</evidence>
<dbReference type="GO" id="GO:0003677">
    <property type="term" value="F:DNA binding"/>
    <property type="evidence" value="ECO:0007669"/>
    <property type="project" value="UniProtKB-KW"/>
</dbReference>
<dbReference type="RefSeq" id="WP_057916612.1">
    <property type="nucleotide sequence ID" value="NZ_CP011129.1"/>
</dbReference>
<protein>
    <submittedName>
        <fullName evidence="9">Bacterial regulatory, gntR family protein</fullName>
    </submittedName>
</protein>
<keyword evidence="10" id="KW-1185">Reference proteome</keyword>
<evidence type="ECO:0000313" key="10">
    <source>
        <dbReference type="Proteomes" id="UP000060787"/>
    </source>
</evidence>
<sequence>MKRYQALADDIARSIRQGLLSPGQRLPSVRQASAARQLSPSTVFQAYYLLEAQGLVQSRARSGYYVSEQARTLPPEPDAASQPDGESRPVDVSELVFEVLESAMAHDIVPLGSAFMSPALFPLAKLGRAMAHEAVHLDPRSTVDDLTPGNAELRRHIALRYRIGGVELGANDLVVCNGAIEALNLCIAAVTRPGDAVLVESPCFYAALQVLERHGLHAIEVPTHPRDGIELGALATAIARHRPKACWLMTNFQNPLGSTMPDAKKRELVELLARHELPLIEDDVYGELHFGTHRPAPAKAYDRHGLVLHCSSFSKTLAPGYRIGWAAAGRYTQQVARLKLTNTLATCVPAQLAIARYLQRGSYERHLRRLRTTLAAQQSAYLTAVAEHFPQGTRVTRPDGGYFLWIELPEDRDALRVHREAARRGISIAPGPIFSAHRGHGHCLRLNYGHPLDARVAAALRVLGGLSSVRSAPA</sequence>
<evidence type="ECO:0000256" key="2">
    <source>
        <dbReference type="ARBA" id="ARBA00022576"/>
    </source>
</evidence>
<keyword evidence="4" id="KW-0663">Pyridoxal phosphate</keyword>
<dbReference type="Gene3D" id="3.40.640.10">
    <property type="entry name" value="Type I PLP-dependent aspartate aminotransferase-like (Major domain)"/>
    <property type="match status" value="1"/>
</dbReference>
<dbReference type="Pfam" id="PF00392">
    <property type="entry name" value="GntR"/>
    <property type="match status" value="1"/>
</dbReference>
<keyword evidence="2" id="KW-0032">Aminotransferase</keyword>
<dbReference type="InterPro" id="IPR015421">
    <property type="entry name" value="PyrdxlP-dep_Trfase_major"/>
</dbReference>
<evidence type="ECO:0000259" key="8">
    <source>
        <dbReference type="PROSITE" id="PS50949"/>
    </source>
</evidence>
<organism evidence="9 10">
    <name type="scientific">Lysobacter antibioticus</name>
    <dbReference type="NCBI Taxonomy" id="84531"/>
    <lineage>
        <taxon>Bacteria</taxon>
        <taxon>Pseudomonadati</taxon>
        <taxon>Pseudomonadota</taxon>
        <taxon>Gammaproteobacteria</taxon>
        <taxon>Lysobacterales</taxon>
        <taxon>Lysobacteraceae</taxon>
        <taxon>Lysobacter</taxon>
    </lineage>
</organism>
<dbReference type="PATRIC" id="fig|84531.8.peg.744"/>
<keyword evidence="3" id="KW-0808">Transferase</keyword>
<dbReference type="Proteomes" id="UP000060787">
    <property type="component" value="Chromosome"/>
</dbReference>
<evidence type="ECO:0000256" key="6">
    <source>
        <dbReference type="ARBA" id="ARBA00023125"/>
    </source>
</evidence>
<dbReference type="InterPro" id="IPR004839">
    <property type="entry name" value="Aminotransferase_I/II_large"/>
</dbReference>
<evidence type="ECO:0000256" key="3">
    <source>
        <dbReference type="ARBA" id="ARBA00022679"/>
    </source>
</evidence>
<reference evidence="9 10" key="1">
    <citation type="journal article" date="2015" name="BMC Genomics">
        <title>Comparative genomics and metabolic profiling of the genus Lysobacter.</title>
        <authorList>
            <person name="de Bruijn I."/>
            <person name="Cheng X."/>
            <person name="de Jager V."/>
            <person name="Exposito R.G."/>
            <person name="Watrous J."/>
            <person name="Patel N."/>
            <person name="Postma J."/>
            <person name="Dorrestein P.C."/>
            <person name="Kobayashi D."/>
            <person name="Raaijmakers J.M."/>
        </authorList>
    </citation>
    <scope>NUCLEOTIDE SEQUENCE [LARGE SCALE GENOMIC DNA]</scope>
    <source>
        <strain evidence="9 10">76</strain>
    </source>
</reference>
<accession>A0A0S2F5R0</accession>
<comment type="similarity">
    <text evidence="1">In the C-terminal section; belongs to the class-I pyridoxal-phosphate-dependent aminotransferase family.</text>
</comment>